<accession>A0AA47EPI0</accession>
<reference evidence="1" key="1">
    <citation type="submission" date="2021-11" db="EMBL/GenBank/DDBJ databases">
        <title>Clostridia strains as spoilage organisms.</title>
        <authorList>
            <person name="Wambui J."/>
            <person name="Stevens M.J.A."/>
            <person name="Stephan R."/>
        </authorList>
    </citation>
    <scope>NUCLEOTIDE SEQUENCE</scope>
    <source>
        <strain evidence="1">CF009</strain>
    </source>
</reference>
<dbReference type="Proteomes" id="UP001164733">
    <property type="component" value="Chromosome"/>
</dbReference>
<gene>
    <name evidence="1" type="ORF">LL038_09095</name>
</gene>
<evidence type="ECO:0000313" key="2">
    <source>
        <dbReference type="Proteomes" id="UP001164733"/>
    </source>
</evidence>
<sequence>MPIKKYPNIELSKSFLAGDSMCDVELGHNLGITTFGINVKSQILNYTCIRSLLEIVKYT</sequence>
<dbReference type="RefSeq" id="WP_216123538.1">
    <property type="nucleotide sequence ID" value="NZ_JAHLDP010000013.1"/>
</dbReference>
<dbReference type="AlphaFoldDB" id="A0AA47EPI0"/>
<protein>
    <submittedName>
        <fullName evidence="1">Uncharacterized protein</fullName>
    </submittedName>
</protein>
<dbReference type="EMBL" id="CP086239">
    <property type="protein sequence ID" value="WAG62373.1"/>
    <property type="molecule type" value="Genomic_DNA"/>
</dbReference>
<organism evidence="1 2">
    <name type="scientific">Clostridium estertheticum</name>
    <dbReference type="NCBI Taxonomy" id="238834"/>
    <lineage>
        <taxon>Bacteria</taxon>
        <taxon>Bacillati</taxon>
        <taxon>Bacillota</taxon>
        <taxon>Clostridia</taxon>
        <taxon>Eubacteriales</taxon>
        <taxon>Clostridiaceae</taxon>
        <taxon>Clostridium</taxon>
    </lineage>
</organism>
<name>A0AA47EPI0_9CLOT</name>
<proteinExistence type="predicted"/>
<evidence type="ECO:0000313" key="1">
    <source>
        <dbReference type="EMBL" id="WAG62373.1"/>
    </source>
</evidence>